<comment type="subcellular location">
    <subcellularLocation>
        <location evidence="3">Cytoplasm</location>
    </subcellularLocation>
    <subcellularLocation>
        <location evidence="2">Nucleus</location>
    </subcellularLocation>
</comment>
<dbReference type="Gene3D" id="3.30.40.10">
    <property type="entry name" value="Zinc/RING finger domain, C3HC4 (zinc finger)"/>
    <property type="match status" value="1"/>
</dbReference>
<feature type="domain" description="C3H1-type" evidence="30">
    <location>
        <begin position="309"/>
        <end position="336"/>
    </location>
</feature>
<dbReference type="InterPro" id="IPR003954">
    <property type="entry name" value="RRM_euk-type"/>
</dbReference>
<dbReference type="GO" id="GO:0005634">
    <property type="term" value="C:nucleus"/>
    <property type="evidence" value="ECO:0007669"/>
    <property type="project" value="UniProtKB-SubCell"/>
</dbReference>
<feature type="region of interest" description="Disordered" evidence="27">
    <location>
        <begin position="367"/>
        <end position="488"/>
    </location>
</feature>
<comment type="pathway">
    <text evidence="4">Protein modification; protein ubiquitination.</text>
</comment>
<comment type="caution">
    <text evidence="31">The sequence shown here is derived from an EMBL/GenBank/DDBJ whole genome shotgun (WGS) entry which is preliminary data.</text>
</comment>
<dbReference type="PROSITE" id="PS50102">
    <property type="entry name" value="RRM"/>
    <property type="match status" value="1"/>
</dbReference>
<dbReference type="Gene3D" id="3.30.70.330">
    <property type="match status" value="1"/>
</dbReference>
<dbReference type="InterPro" id="IPR039515">
    <property type="entry name" value="NOT4_mRING-HC-C4C4"/>
</dbReference>
<dbReference type="InterPro" id="IPR012677">
    <property type="entry name" value="Nucleotide-bd_a/b_plait_sf"/>
</dbReference>
<feature type="compositionally biased region" description="Low complexity" evidence="27">
    <location>
        <begin position="650"/>
        <end position="659"/>
    </location>
</feature>
<evidence type="ECO:0000259" key="30">
    <source>
        <dbReference type="PROSITE" id="PS50103"/>
    </source>
</evidence>
<evidence type="ECO:0000256" key="2">
    <source>
        <dbReference type="ARBA" id="ARBA00004123"/>
    </source>
</evidence>
<keyword evidence="6" id="KW-0488">Methylation</keyword>
<dbReference type="PANTHER" id="PTHR12603:SF0">
    <property type="entry name" value="CCR4-NOT TRANSCRIPTION COMPLEX SUBUNIT 4"/>
    <property type="match status" value="1"/>
</dbReference>
<dbReference type="InterPro" id="IPR034261">
    <property type="entry name" value="CNOT4_RRM"/>
</dbReference>
<dbReference type="EMBL" id="BGPR01002173">
    <property type="protein sequence ID" value="GBM69021.1"/>
    <property type="molecule type" value="Genomic_DNA"/>
</dbReference>
<dbReference type="GO" id="GO:0030014">
    <property type="term" value="C:CCR4-NOT complex"/>
    <property type="evidence" value="ECO:0007669"/>
    <property type="project" value="InterPro"/>
</dbReference>
<keyword evidence="16" id="KW-0175">Coiled coil</keyword>
<evidence type="ECO:0000256" key="25">
    <source>
        <dbReference type="PROSITE-ProRule" id="PRU00176"/>
    </source>
</evidence>
<feature type="compositionally biased region" description="Low complexity" evidence="27">
    <location>
        <begin position="569"/>
        <end position="580"/>
    </location>
</feature>
<evidence type="ECO:0000256" key="1">
    <source>
        <dbReference type="ARBA" id="ARBA00000900"/>
    </source>
</evidence>
<feature type="compositionally biased region" description="Polar residues" evidence="27">
    <location>
        <begin position="368"/>
        <end position="396"/>
    </location>
</feature>
<evidence type="ECO:0000256" key="20">
    <source>
        <dbReference type="ARBA" id="ARBA00071435"/>
    </source>
</evidence>
<evidence type="ECO:0000256" key="7">
    <source>
        <dbReference type="ARBA" id="ARBA00022490"/>
    </source>
</evidence>
<evidence type="ECO:0000256" key="13">
    <source>
        <dbReference type="ARBA" id="ARBA00022833"/>
    </source>
</evidence>
<evidence type="ECO:0000256" key="17">
    <source>
        <dbReference type="ARBA" id="ARBA00023242"/>
    </source>
</evidence>
<dbReference type="PROSITE" id="PS50103">
    <property type="entry name" value="ZF_C3H1"/>
    <property type="match status" value="1"/>
</dbReference>
<evidence type="ECO:0000256" key="24">
    <source>
        <dbReference type="ARBA" id="ARBA00083942"/>
    </source>
</evidence>
<feature type="region of interest" description="Disordered" evidence="27">
    <location>
        <begin position="650"/>
        <end position="669"/>
    </location>
</feature>
<gene>
    <name evidence="31" type="primary">CNOT4_2</name>
    <name evidence="31" type="ORF">AVEN_69671_1</name>
</gene>
<dbReference type="GO" id="GO:0005829">
    <property type="term" value="C:cytosol"/>
    <property type="evidence" value="ECO:0007669"/>
    <property type="project" value="UniProtKB-ARBA"/>
</dbReference>
<feature type="compositionally biased region" description="Polar residues" evidence="27">
    <location>
        <begin position="581"/>
        <end position="599"/>
    </location>
</feature>
<evidence type="ECO:0000313" key="31">
    <source>
        <dbReference type="EMBL" id="GBM69021.1"/>
    </source>
</evidence>
<feature type="compositionally biased region" description="Basic and acidic residues" evidence="27">
    <location>
        <begin position="397"/>
        <end position="406"/>
    </location>
</feature>
<comment type="subunit">
    <text evidence="19">Interacts with CNOT1 via its C-terminus but does not stably associate with the CCR4-NOT complex. Interacts (via RING domain) with UBE2D2. Interacts with ABCE1, PINK1 and PELO.</text>
</comment>
<reference evidence="31 32" key="1">
    <citation type="journal article" date="2019" name="Sci. Rep.">
        <title>Orb-weaving spider Araneus ventricosus genome elucidates the spidroin gene catalogue.</title>
        <authorList>
            <person name="Kono N."/>
            <person name="Nakamura H."/>
            <person name="Ohtoshi R."/>
            <person name="Moran D.A.P."/>
            <person name="Shinohara A."/>
            <person name="Yoshida Y."/>
            <person name="Fujiwara M."/>
            <person name="Mori M."/>
            <person name="Tomita M."/>
            <person name="Arakawa K."/>
        </authorList>
    </citation>
    <scope>NUCLEOTIDE SEQUENCE [LARGE SCALE GENOMIC DNA]</scope>
</reference>
<evidence type="ECO:0000256" key="22">
    <source>
        <dbReference type="ARBA" id="ARBA00077837"/>
    </source>
</evidence>
<keyword evidence="17" id="KW-0539">Nucleus</keyword>
<dbReference type="FunFam" id="3.30.70.330:FF:000044">
    <property type="entry name" value="Putative ccr4-not transcription complex subunit 4"/>
    <property type="match status" value="1"/>
</dbReference>
<feature type="region of interest" description="Disordered" evidence="27">
    <location>
        <begin position="1"/>
        <end position="49"/>
    </location>
</feature>
<evidence type="ECO:0000259" key="28">
    <source>
        <dbReference type="PROSITE" id="PS50089"/>
    </source>
</evidence>
<dbReference type="SUPFAM" id="SSF57850">
    <property type="entry name" value="RING/U-box"/>
    <property type="match status" value="1"/>
</dbReference>
<dbReference type="InterPro" id="IPR035979">
    <property type="entry name" value="RBD_domain_sf"/>
</dbReference>
<keyword evidence="12" id="KW-0833">Ubl conjugation pathway</keyword>
<dbReference type="GO" id="GO:0061630">
    <property type="term" value="F:ubiquitin protein ligase activity"/>
    <property type="evidence" value="ECO:0007669"/>
    <property type="project" value="UniProtKB-EC"/>
</dbReference>
<protein>
    <recommendedName>
        <fullName evidence="20">CCR4-NOT transcription complex subunit 4</fullName>
        <ecNumber evidence="5">2.3.2.27</ecNumber>
    </recommendedName>
    <alternativeName>
        <fullName evidence="23">CCR4-associated factor 4</fullName>
    </alternativeName>
    <alternativeName>
        <fullName evidence="24">E3 ubiquitin-protein ligase CNOT4</fullName>
    </alternativeName>
    <alternativeName>
        <fullName evidence="21">Potential transcriptional repressor NOT4Hp</fullName>
    </alternativeName>
    <alternativeName>
        <fullName evidence="22">RING-type E3 ubiquitin transferase CNOT4</fullName>
    </alternativeName>
</protein>
<dbReference type="Pfam" id="PF00076">
    <property type="entry name" value="RRM_1"/>
    <property type="match status" value="1"/>
</dbReference>
<evidence type="ECO:0000256" key="26">
    <source>
        <dbReference type="PROSITE-ProRule" id="PRU00723"/>
    </source>
</evidence>
<evidence type="ECO:0000259" key="29">
    <source>
        <dbReference type="PROSITE" id="PS50102"/>
    </source>
</evidence>
<comment type="catalytic activity">
    <reaction evidence="1">
        <text>S-ubiquitinyl-[E2 ubiquitin-conjugating enzyme]-L-cysteine + [acceptor protein]-L-lysine = [E2 ubiquitin-conjugating enzyme]-L-cysteine + N(6)-ubiquitinyl-[acceptor protein]-L-lysine.</text>
        <dbReference type="EC" id="2.3.2.27"/>
    </reaction>
</comment>
<dbReference type="SUPFAM" id="SSF54928">
    <property type="entry name" value="RNA-binding domain, RBD"/>
    <property type="match status" value="1"/>
</dbReference>
<feature type="domain" description="RING-type" evidence="28">
    <location>
        <begin position="133"/>
        <end position="176"/>
    </location>
</feature>
<keyword evidence="10 26" id="KW-0479">Metal-binding</keyword>
<organism evidence="31 32">
    <name type="scientific">Araneus ventricosus</name>
    <name type="common">Orbweaver spider</name>
    <name type="synonym">Epeira ventricosa</name>
    <dbReference type="NCBI Taxonomy" id="182803"/>
    <lineage>
        <taxon>Eukaryota</taxon>
        <taxon>Metazoa</taxon>
        <taxon>Ecdysozoa</taxon>
        <taxon>Arthropoda</taxon>
        <taxon>Chelicerata</taxon>
        <taxon>Arachnida</taxon>
        <taxon>Araneae</taxon>
        <taxon>Araneomorphae</taxon>
        <taxon>Entelegynae</taxon>
        <taxon>Araneoidea</taxon>
        <taxon>Araneidae</taxon>
        <taxon>Araneus</taxon>
    </lineage>
</organism>
<dbReference type="Pfam" id="PF14570">
    <property type="entry name" value="zf-RING_4"/>
    <property type="match status" value="1"/>
</dbReference>
<dbReference type="InterPro" id="IPR000504">
    <property type="entry name" value="RRM_dom"/>
</dbReference>
<keyword evidence="7" id="KW-0963">Cytoplasm</keyword>
<accession>A0A4Y2HUD8</accession>
<dbReference type="InterPro" id="IPR039780">
    <property type="entry name" value="Mot2"/>
</dbReference>
<evidence type="ECO:0000256" key="23">
    <source>
        <dbReference type="ARBA" id="ARBA00083547"/>
    </source>
</evidence>
<evidence type="ECO:0000256" key="8">
    <source>
        <dbReference type="ARBA" id="ARBA00022553"/>
    </source>
</evidence>
<evidence type="ECO:0000256" key="16">
    <source>
        <dbReference type="ARBA" id="ARBA00023054"/>
    </source>
</evidence>
<dbReference type="EC" id="2.3.2.27" evidence="5"/>
<feature type="region of interest" description="Disordered" evidence="27">
    <location>
        <begin position="553"/>
        <end position="606"/>
    </location>
</feature>
<keyword evidence="8" id="KW-0597">Phosphoprotein</keyword>
<evidence type="ECO:0000256" key="5">
    <source>
        <dbReference type="ARBA" id="ARBA00012483"/>
    </source>
</evidence>
<dbReference type="OrthoDB" id="1923159at2759"/>
<evidence type="ECO:0000256" key="6">
    <source>
        <dbReference type="ARBA" id="ARBA00022481"/>
    </source>
</evidence>
<evidence type="ECO:0000256" key="4">
    <source>
        <dbReference type="ARBA" id="ARBA00004906"/>
    </source>
</evidence>
<evidence type="ECO:0000313" key="32">
    <source>
        <dbReference type="Proteomes" id="UP000499080"/>
    </source>
</evidence>
<keyword evidence="13 26" id="KW-0862">Zinc</keyword>
<dbReference type="GO" id="GO:0008270">
    <property type="term" value="F:zinc ion binding"/>
    <property type="evidence" value="ECO:0007669"/>
    <property type="project" value="UniProtKB-KW"/>
</dbReference>
<dbReference type="InterPro" id="IPR000571">
    <property type="entry name" value="Znf_CCCH"/>
</dbReference>
<evidence type="ECO:0000256" key="12">
    <source>
        <dbReference type="ARBA" id="ARBA00022786"/>
    </source>
</evidence>
<dbReference type="CDD" id="cd16618">
    <property type="entry name" value="mRING-HC-C4C4_CNOT4"/>
    <property type="match status" value="1"/>
</dbReference>
<keyword evidence="32" id="KW-1185">Reference proteome</keyword>
<keyword evidence="11 26" id="KW-0863">Zinc-finger</keyword>
<evidence type="ECO:0000256" key="27">
    <source>
        <dbReference type="SAM" id="MobiDB-lite"/>
    </source>
</evidence>
<feature type="zinc finger region" description="C3H1-type" evidence="26">
    <location>
        <begin position="309"/>
        <end position="336"/>
    </location>
</feature>
<proteinExistence type="predicted"/>
<sequence>MVRSLPCPSFHDDGPHKKTLRHLRGKRKSHKTGRKRPRLMQTQRGSEEDERSIVCIDPTSRADKRWALLDLTSEVVQYATINICDIYFACKVLCGVSTLWVVLLLLKSLVLIKTSISPSVSTMLCHDEQNLECPLCMEPFEMDDFTFFPCTCGYQICRFCWHRIRTDENGLCPACRKQYPEDPADFKPLTTEEWQKIKNEKRQKDQQKKQKLSECRKHLANVRVVQKNLVFVVGLPTRLADAEVLKKYDYFGKFGKIHKVVVNQSTSYAGSQGPSASAYVTYCKPEDALRAIKCVNNIQVDGRTLKASLGTTKYCSHFLKNQQCPKADCMYLHELGDEAASFTKEDMQQGKHQEYEKKLQEQVLGINNRKQTASPTPTQNTTSSVKDSWPSPVQNVKESRSNRTKDSTQSQRTEGKNNRSKNKHTSEGQKSKKSKNKTSDSAQHHNSSKHSSKEDGGTTQKKSQKGKHKETTAAQPSGHSPLPSPNRELSISDVLEMNQKNAQTTYVCITEQQNQSKPVSASIKIARSESPVLPPSPLSSLSSSFTPFGSLSSNFLSSSSPSPPPSNSNPPSFGSLSGSSNATEETSPVNTFVSSQQVGEQKRQSPHPVFVSVENNDSLFSHVNYHSTSGDGNSYNGHIFNEEPCNTDSSDWSSTFSFEEPQKPEDDLDFDPWNESSKGLAAVIAEENSAINPNFSELPTPPGFFQPSKAPVPNQQRISVPPPGFCRQVPQTNTLNNMSGMYDPSNLEFLQLKVPQTRQTMNGCSHYYLQDQLQNPMEVSNHYKQQFPPANSRDNNYMENLRLKKNFEDRVRNIIQSDAFYQYSRSVMKNQNQNAPTWNHQQGRDLSWLANETMLNSGNLTEGQRSNNVWLKALQQLTIEENQIHGHSPYANPFALRGQWATAQCPPPGFVAPSRSPVNTPFQHMQVNQTNSFRNGNLLNGYGIGNDSRNWPAARRFIRA</sequence>
<feature type="domain" description="RRM" evidence="29">
    <location>
        <begin position="228"/>
        <end position="312"/>
    </location>
</feature>
<keyword evidence="9" id="KW-0808">Transferase</keyword>
<dbReference type="InterPro" id="IPR013083">
    <property type="entry name" value="Znf_RING/FYVE/PHD"/>
</dbReference>
<dbReference type="SMART" id="SM00361">
    <property type="entry name" value="RRM_1"/>
    <property type="match status" value="1"/>
</dbReference>
<feature type="compositionally biased region" description="Basic residues" evidence="27">
    <location>
        <begin position="17"/>
        <end position="38"/>
    </location>
</feature>
<dbReference type="Proteomes" id="UP000499080">
    <property type="component" value="Unassembled WGS sequence"/>
</dbReference>
<dbReference type="InterPro" id="IPR001841">
    <property type="entry name" value="Znf_RING"/>
</dbReference>
<evidence type="ECO:0000256" key="3">
    <source>
        <dbReference type="ARBA" id="ARBA00004496"/>
    </source>
</evidence>
<dbReference type="GO" id="GO:0003723">
    <property type="term" value="F:RNA binding"/>
    <property type="evidence" value="ECO:0007669"/>
    <property type="project" value="UniProtKB-UniRule"/>
</dbReference>
<comment type="function">
    <text evidence="18">Has E3 ubiquitin ligase activity, promoting ubiquitination and degradation of target proteins. Involved in activation of the JAK/STAT pathway. Catalyzes ubiquitination of methylated RBM15. Plays a role in quality control of translation of mitochondrial outer membrane-localized mRNA. As part of the PINK1-regulated signaling, upon mitochondria damage, ubiquitinates ABCE1 and thereby recruits autophagy receptors to the mitochondrial outer membrane to initiate mitophagy.</text>
</comment>
<evidence type="ECO:0000256" key="10">
    <source>
        <dbReference type="ARBA" id="ARBA00022723"/>
    </source>
</evidence>
<evidence type="ECO:0000256" key="19">
    <source>
        <dbReference type="ARBA" id="ARBA00062432"/>
    </source>
</evidence>
<evidence type="ECO:0000256" key="21">
    <source>
        <dbReference type="ARBA" id="ARBA00075062"/>
    </source>
</evidence>
<dbReference type="GO" id="GO:0016567">
    <property type="term" value="P:protein ubiquitination"/>
    <property type="evidence" value="ECO:0007669"/>
    <property type="project" value="TreeGrafter"/>
</dbReference>
<dbReference type="PANTHER" id="PTHR12603">
    <property type="entry name" value="CCR4-NOT TRANSCRIPTION COMPLEX RELATED"/>
    <property type="match status" value="1"/>
</dbReference>
<name>A0A4Y2HUD8_ARAVE</name>
<evidence type="ECO:0000256" key="15">
    <source>
        <dbReference type="ARBA" id="ARBA00022884"/>
    </source>
</evidence>
<evidence type="ECO:0000256" key="18">
    <source>
        <dbReference type="ARBA" id="ARBA00057081"/>
    </source>
</evidence>
<evidence type="ECO:0000256" key="11">
    <source>
        <dbReference type="ARBA" id="ARBA00022771"/>
    </source>
</evidence>
<dbReference type="FunFam" id="3.30.40.10:FF:000006">
    <property type="entry name" value="CCR4-NOT transcription complex subunit 4"/>
    <property type="match status" value="1"/>
</dbReference>
<keyword evidence="15 25" id="KW-0694">RNA-binding</keyword>
<evidence type="ECO:0000256" key="14">
    <source>
        <dbReference type="ARBA" id="ARBA00022843"/>
    </source>
</evidence>
<dbReference type="CDD" id="cd12438">
    <property type="entry name" value="RRM_CNOT4"/>
    <property type="match status" value="1"/>
</dbReference>
<evidence type="ECO:0000256" key="9">
    <source>
        <dbReference type="ARBA" id="ARBA00022679"/>
    </source>
</evidence>
<dbReference type="PROSITE" id="PS50089">
    <property type="entry name" value="ZF_RING_2"/>
    <property type="match status" value="1"/>
</dbReference>
<dbReference type="AlphaFoldDB" id="A0A4Y2HUD8"/>
<keyword evidence="14" id="KW-0832">Ubl conjugation</keyword>